<keyword evidence="3" id="KW-1185">Reference proteome</keyword>
<evidence type="ECO:0000313" key="3">
    <source>
        <dbReference type="Proteomes" id="UP000192674"/>
    </source>
</evidence>
<sequence>MMIMVAGGSGLLGHHVVRQARSRGHKVAVMARTRRPGVDHAVDLTTVTQASLAELLAGYDAVVFAGGVLDEGSESVEDRLRSGYVDPAVTLVRAARSAGCTRAVLLGSYYVHFQRTHPEWRLARHPYVRARLSQANEAREVAGAEMSLATIQIPYVFGVAPGRVPEWSNFWVKWLRSPIPMVVPSGGTAVTSVKAVADAAVTALEERSDADIPVAEENLSWKDMVLRMAAASGKPRAVREVPAPVLRKMARFTGAVAKLTRAPEQLMDIGHLDDVYRHEMYLDLTAPRSLDAEIAETVQATR</sequence>
<dbReference type="Pfam" id="PF13460">
    <property type="entry name" value="NAD_binding_10"/>
    <property type="match status" value="1"/>
</dbReference>
<dbReference type="RefSeq" id="WP_084430173.1">
    <property type="nucleotide sequence ID" value="NZ_FWXV01000005.1"/>
</dbReference>
<accession>A0A1W2FAG9</accession>
<dbReference type="Gene3D" id="3.40.50.720">
    <property type="entry name" value="NAD(P)-binding Rossmann-like Domain"/>
    <property type="match status" value="1"/>
</dbReference>
<dbReference type="InterPro" id="IPR036291">
    <property type="entry name" value="NAD(P)-bd_dom_sf"/>
</dbReference>
<reference evidence="2 3" key="1">
    <citation type="submission" date="2017-04" db="EMBL/GenBank/DDBJ databases">
        <authorList>
            <person name="Afonso C.L."/>
            <person name="Miller P.J."/>
            <person name="Scott M.A."/>
            <person name="Spackman E."/>
            <person name="Goraichik I."/>
            <person name="Dimitrov K.M."/>
            <person name="Suarez D.L."/>
            <person name="Swayne D.E."/>
        </authorList>
    </citation>
    <scope>NUCLEOTIDE SEQUENCE [LARGE SCALE GENOMIC DNA]</scope>
    <source>
        <strain evidence="2 3">DSM 43828</strain>
    </source>
</reference>
<dbReference type="GO" id="GO:0005737">
    <property type="term" value="C:cytoplasm"/>
    <property type="evidence" value="ECO:0007669"/>
    <property type="project" value="TreeGrafter"/>
</dbReference>
<organism evidence="2 3">
    <name type="scientific">Kibdelosporangium aridum</name>
    <dbReference type="NCBI Taxonomy" id="2030"/>
    <lineage>
        <taxon>Bacteria</taxon>
        <taxon>Bacillati</taxon>
        <taxon>Actinomycetota</taxon>
        <taxon>Actinomycetes</taxon>
        <taxon>Pseudonocardiales</taxon>
        <taxon>Pseudonocardiaceae</taxon>
        <taxon>Kibdelosporangium</taxon>
    </lineage>
</organism>
<dbReference type="InterPro" id="IPR051783">
    <property type="entry name" value="NAD(P)-dependent_oxidoreduct"/>
</dbReference>
<dbReference type="OrthoDB" id="5723970at2"/>
<protein>
    <submittedName>
        <fullName evidence="2">Nucleoside-diphosphate-sugar epimerase</fullName>
    </submittedName>
</protein>
<proteinExistence type="predicted"/>
<evidence type="ECO:0000259" key="1">
    <source>
        <dbReference type="Pfam" id="PF13460"/>
    </source>
</evidence>
<evidence type="ECO:0000313" key="2">
    <source>
        <dbReference type="EMBL" id="SMD18947.1"/>
    </source>
</evidence>
<dbReference type="PANTHER" id="PTHR48079:SF6">
    <property type="entry name" value="NAD(P)-BINDING DOMAIN-CONTAINING PROTEIN-RELATED"/>
    <property type="match status" value="1"/>
</dbReference>
<dbReference type="SUPFAM" id="SSF51735">
    <property type="entry name" value="NAD(P)-binding Rossmann-fold domains"/>
    <property type="match status" value="1"/>
</dbReference>
<dbReference type="PANTHER" id="PTHR48079">
    <property type="entry name" value="PROTEIN YEEZ"/>
    <property type="match status" value="1"/>
</dbReference>
<dbReference type="InterPro" id="IPR016040">
    <property type="entry name" value="NAD(P)-bd_dom"/>
</dbReference>
<gene>
    <name evidence="2" type="ORF">SAMN05661093_05983</name>
</gene>
<feature type="domain" description="NAD(P)-binding" evidence="1">
    <location>
        <begin position="7"/>
        <end position="137"/>
    </location>
</feature>
<dbReference type="EMBL" id="FWXV01000005">
    <property type="protein sequence ID" value="SMD18947.1"/>
    <property type="molecule type" value="Genomic_DNA"/>
</dbReference>
<dbReference type="AlphaFoldDB" id="A0A1W2FAG9"/>
<dbReference type="GO" id="GO:0004029">
    <property type="term" value="F:aldehyde dehydrogenase (NAD+) activity"/>
    <property type="evidence" value="ECO:0007669"/>
    <property type="project" value="TreeGrafter"/>
</dbReference>
<name>A0A1W2FAG9_KIBAR</name>
<dbReference type="Proteomes" id="UP000192674">
    <property type="component" value="Unassembled WGS sequence"/>
</dbReference>